<keyword evidence="2" id="KW-1185">Reference proteome</keyword>
<dbReference type="AlphaFoldDB" id="A0A6S7BL94"/>
<sequence>MIFNRRGCSFSNFRAEALLRLDISISKFFRNLLA</sequence>
<protein>
    <submittedName>
        <fullName evidence="1">Uncharacterized protein</fullName>
    </submittedName>
</protein>
<dbReference type="Proteomes" id="UP000494365">
    <property type="component" value="Unassembled WGS sequence"/>
</dbReference>
<evidence type="ECO:0000313" key="2">
    <source>
        <dbReference type="Proteomes" id="UP000494365"/>
    </source>
</evidence>
<name>A0A6S7BL94_9BURK</name>
<accession>A0A6S7BL94</accession>
<organism evidence="1 2">
    <name type="scientific">Paraburkholderia ultramafica</name>
    <dbReference type="NCBI Taxonomy" id="1544867"/>
    <lineage>
        <taxon>Bacteria</taxon>
        <taxon>Pseudomonadati</taxon>
        <taxon>Pseudomonadota</taxon>
        <taxon>Betaproteobacteria</taxon>
        <taxon>Burkholderiales</taxon>
        <taxon>Burkholderiaceae</taxon>
        <taxon>Paraburkholderia</taxon>
    </lineage>
</organism>
<reference evidence="1 2" key="1">
    <citation type="submission" date="2020-04" db="EMBL/GenBank/DDBJ databases">
        <authorList>
            <person name="De Canck E."/>
        </authorList>
    </citation>
    <scope>NUCLEOTIDE SEQUENCE [LARGE SCALE GENOMIC DNA]</scope>
    <source>
        <strain evidence="1 2">LMG 28614</strain>
    </source>
</reference>
<proteinExistence type="predicted"/>
<dbReference type="EMBL" id="CADIKK010000038">
    <property type="protein sequence ID" value="CAB3804420.1"/>
    <property type="molecule type" value="Genomic_DNA"/>
</dbReference>
<gene>
    <name evidence="1" type="ORF">LMG28614_06030</name>
</gene>
<evidence type="ECO:0000313" key="1">
    <source>
        <dbReference type="EMBL" id="CAB3804420.1"/>
    </source>
</evidence>